<dbReference type="EMBL" id="JABWAB010000005">
    <property type="protein sequence ID" value="KAF6051286.1"/>
    <property type="molecule type" value="Genomic_DNA"/>
</dbReference>
<reference evidence="1" key="1">
    <citation type="submission" date="2020-03" db="EMBL/GenBank/DDBJ databases">
        <title>FDA dAtabase for Regulatory Grade micrObial Sequences (FDA-ARGOS): Supporting development and validation of Infectious Disease Dx tests.</title>
        <authorList>
            <person name="Campos J."/>
            <person name="Goldberg B."/>
            <person name="Tallon L."/>
            <person name="Sadzewicz L."/>
            <person name="Vavikolanu K."/>
            <person name="Mehta A."/>
            <person name="Aluvathingal J."/>
            <person name="Nadendla S."/>
            <person name="Nandy P."/>
            <person name="Geyer C."/>
            <person name="Yan Y."/>
            <person name="Sichtig H."/>
        </authorList>
    </citation>
    <scope>NUCLEOTIDE SEQUENCE [LARGE SCALE GENOMIC DNA]</scope>
    <source>
        <strain evidence="1">FDAARGOS_652</strain>
    </source>
</reference>
<evidence type="ECO:0000313" key="1">
    <source>
        <dbReference type="EMBL" id="KAF6051286.1"/>
    </source>
</evidence>
<proteinExistence type="predicted"/>
<gene>
    <name evidence="1" type="ORF">FOB60_003954</name>
</gene>
<dbReference type="Proteomes" id="UP000590412">
    <property type="component" value="Unassembled WGS sequence"/>
</dbReference>
<dbReference type="OrthoDB" id="4019982at2759"/>
<accession>A0A8X7TAN0</accession>
<name>A0A8X7TAN0_CANPA</name>
<protein>
    <submittedName>
        <fullName evidence="1">Uncharacterized protein</fullName>
    </submittedName>
</protein>
<evidence type="ECO:0000313" key="2">
    <source>
        <dbReference type="Proteomes" id="UP000590412"/>
    </source>
</evidence>
<comment type="caution">
    <text evidence="1">The sequence shown here is derived from an EMBL/GenBank/DDBJ whole genome shotgun (WGS) entry which is preliminary data.</text>
</comment>
<dbReference type="AlphaFoldDB" id="A0A8X7TAN0"/>
<sequence>MSFNKIPPSIRRLINLYQNVTHQQNTAFTEEVESFLQNTSEPNLRNKRWAILGKNARKGTDWKIDRNRERRLYQDPIQFGPNELKQTKYLFKDQSQFRKKDGLLPKSPNARKNSSVYGVDIESAIQSYFNPLVSIPVHKSHQQIFKFYLQRLMNAPIIIILKQKCDLFSTASLDQWDQSYFDLRNNIRQENERIKDMELPVLELSKVAHPDILSLALKSENYMKNPGGKFEKLVQQLPWNDVKLVNDDLANQIEKEQQIKVSNVLNLSESAYDDPCLTQMLDELMQMIERRVQVSTILKALPYNLTYNKFYMLNILNLDADFTTFDSLWSNANFEVIGARLALGNVKIRSLLQSLITTEDLQHASSYEDILKLAKLHDSDGLGLNSVMQTIASTGLTHTNFNSKKDALYLTKGD</sequence>
<organism evidence="1 2">
    <name type="scientific">Candida parapsilosis</name>
    <name type="common">Yeast</name>
    <dbReference type="NCBI Taxonomy" id="5480"/>
    <lineage>
        <taxon>Eukaryota</taxon>
        <taxon>Fungi</taxon>
        <taxon>Dikarya</taxon>
        <taxon>Ascomycota</taxon>
        <taxon>Saccharomycotina</taxon>
        <taxon>Pichiomycetes</taxon>
        <taxon>Debaryomycetaceae</taxon>
        <taxon>Candida/Lodderomyces clade</taxon>
        <taxon>Candida</taxon>
    </lineage>
</organism>